<dbReference type="OrthoDB" id="4360910at2759"/>
<accession>A0A232M172</accession>
<protein>
    <submittedName>
        <fullName evidence="1">Uncharacterized protein</fullName>
    </submittedName>
</protein>
<comment type="caution">
    <text evidence="1">The sequence shown here is derived from an EMBL/GenBank/DDBJ whole genome shotgun (WGS) entry which is preliminary data.</text>
</comment>
<organism evidence="1 2">
    <name type="scientific">Elaphomyces granulatus</name>
    <dbReference type="NCBI Taxonomy" id="519963"/>
    <lineage>
        <taxon>Eukaryota</taxon>
        <taxon>Fungi</taxon>
        <taxon>Dikarya</taxon>
        <taxon>Ascomycota</taxon>
        <taxon>Pezizomycotina</taxon>
        <taxon>Eurotiomycetes</taxon>
        <taxon>Eurotiomycetidae</taxon>
        <taxon>Eurotiales</taxon>
        <taxon>Elaphomycetaceae</taxon>
        <taxon>Elaphomyces</taxon>
    </lineage>
</organism>
<name>A0A232M172_9EURO</name>
<evidence type="ECO:0000313" key="1">
    <source>
        <dbReference type="EMBL" id="OXV10106.1"/>
    </source>
</evidence>
<evidence type="ECO:0000313" key="2">
    <source>
        <dbReference type="Proteomes" id="UP000243515"/>
    </source>
</evidence>
<keyword evidence="2" id="KW-1185">Reference proteome</keyword>
<reference evidence="1 2" key="1">
    <citation type="journal article" date="2015" name="Environ. Microbiol.">
        <title>Metagenome sequence of Elaphomyces granulatus from sporocarp tissue reveals Ascomycota ectomycorrhizal fingerprints of genome expansion and a Proteobacteria-rich microbiome.</title>
        <authorList>
            <person name="Quandt C.A."/>
            <person name="Kohler A."/>
            <person name="Hesse C.N."/>
            <person name="Sharpton T.J."/>
            <person name="Martin F."/>
            <person name="Spatafora J.W."/>
        </authorList>
    </citation>
    <scope>NUCLEOTIDE SEQUENCE [LARGE SCALE GENOMIC DNA]</scope>
    <source>
        <strain evidence="1 2">OSC145934</strain>
    </source>
</reference>
<dbReference type="EMBL" id="NPHW01003131">
    <property type="protein sequence ID" value="OXV10106.1"/>
    <property type="molecule type" value="Genomic_DNA"/>
</dbReference>
<sequence>MSKSSIHIIALPLEIVLHDRYPDPANLAGRTMYQGWPRKCDNLKFTTVKHPLNRRETVTVGNKWVVPYNPYLCEKYKVHINVEICGTIRAITNTSIRAPTVQR</sequence>
<proteinExistence type="predicted"/>
<dbReference type="Proteomes" id="UP000243515">
    <property type="component" value="Unassembled WGS sequence"/>
</dbReference>
<gene>
    <name evidence="1" type="ORF">Egran_02132</name>
</gene>
<dbReference type="AlphaFoldDB" id="A0A232M172"/>